<dbReference type="Proteomes" id="UP000235786">
    <property type="component" value="Unassembled WGS sequence"/>
</dbReference>
<evidence type="ECO:0000256" key="1">
    <source>
        <dbReference type="SAM" id="MobiDB-lite"/>
    </source>
</evidence>
<organism evidence="3 4">
    <name type="scientific">Hyaloscypha variabilis (strain UAMH 11265 / GT02V1 / F)</name>
    <name type="common">Meliniomyces variabilis</name>
    <dbReference type="NCBI Taxonomy" id="1149755"/>
    <lineage>
        <taxon>Eukaryota</taxon>
        <taxon>Fungi</taxon>
        <taxon>Dikarya</taxon>
        <taxon>Ascomycota</taxon>
        <taxon>Pezizomycotina</taxon>
        <taxon>Leotiomycetes</taxon>
        <taxon>Helotiales</taxon>
        <taxon>Hyaloscyphaceae</taxon>
        <taxon>Hyaloscypha</taxon>
        <taxon>Hyaloscypha variabilis</taxon>
    </lineage>
</organism>
<dbReference type="AlphaFoldDB" id="A0A2J6RR37"/>
<dbReference type="EMBL" id="KZ613945">
    <property type="protein sequence ID" value="PMD40977.1"/>
    <property type="molecule type" value="Genomic_DNA"/>
</dbReference>
<evidence type="ECO:0008006" key="5">
    <source>
        <dbReference type="Google" id="ProtNLM"/>
    </source>
</evidence>
<keyword evidence="2" id="KW-0732">Signal</keyword>
<gene>
    <name evidence="3" type="ORF">L207DRAFT_583149</name>
</gene>
<name>A0A2J6RR37_HYAVF</name>
<evidence type="ECO:0000256" key="2">
    <source>
        <dbReference type="SAM" id="SignalP"/>
    </source>
</evidence>
<feature type="region of interest" description="Disordered" evidence="1">
    <location>
        <begin position="156"/>
        <end position="231"/>
    </location>
</feature>
<feature type="compositionally biased region" description="Low complexity" evidence="1">
    <location>
        <begin position="156"/>
        <end position="217"/>
    </location>
</feature>
<accession>A0A2J6RR37</accession>
<reference evidence="3 4" key="1">
    <citation type="submission" date="2016-04" db="EMBL/GenBank/DDBJ databases">
        <title>A degradative enzymes factory behind the ericoid mycorrhizal symbiosis.</title>
        <authorList>
            <consortium name="DOE Joint Genome Institute"/>
            <person name="Martino E."/>
            <person name="Morin E."/>
            <person name="Grelet G."/>
            <person name="Kuo A."/>
            <person name="Kohler A."/>
            <person name="Daghino S."/>
            <person name="Barry K."/>
            <person name="Choi C."/>
            <person name="Cichocki N."/>
            <person name="Clum A."/>
            <person name="Copeland A."/>
            <person name="Hainaut M."/>
            <person name="Haridas S."/>
            <person name="Labutti K."/>
            <person name="Lindquist E."/>
            <person name="Lipzen A."/>
            <person name="Khouja H.-R."/>
            <person name="Murat C."/>
            <person name="Ohm R."/>
            <person name="Olson A."/>
            <person name="Spatafora J."/>
            <person name="Veneault-Fourrey C."/>
            <person name="Henrissat B."/>
            <person name="Grigoriev I."/>
            <person name="Martin F."/>
            <person name="Perotto S."/>
        </authorList>
    </citation>
    <scope>NUCLEOTIDE SEQUENCE [LARGE SCALE GENOMIC DNA]</scope>
    <source>
        <strain evidence="3 4">F</strain>
    </source>
</reference>
<dbReference type="OrthoDB" id="4779287at2759"/>
<feature type="compositionally biased region" description="Polar residues" evidence="1">
    <location>
        <begin position="218"/>
        <end position="230"/>
    </location>
</feature>
<feature type="signal peptide" evidence="2">
    <location>
        <begin position="1"/>
        <end position="21"/>
    </location>
</feature>
<feature type="chain" id="PRO_5014385298" description="Granulins domain-containing protein" evidence="2">
    <location>
        <begin position="22"/>
        <end position="264"/>
    </location>
</feature>
<keyword evidence="4" id="KW-1185">Reference proteome</keyword>
<evidence type="ECO:0000313" key="4">
    <source>
        <dbReference type="Proteomes" id="UP000235786"/>
    </source>
</evidence>
<protein>
    <recommendedName>
        <fullName evidence="5">Granulins domain-containing protein</fullName>
    </recommendedName>
</protein>
<sequence>MATKFGTFIFSLLFLARLGMGEFQFAQPAPQLLHDRQSFIGGISLYATTPETGEDGVCPSYTQTCPDSCCPDGCCPMGTYCFVNGDYCCPTDSDCSSLVDSTPSCANSTWIMYTRPAGAVSPYFCCEPDQIALAPNLCVPNNVTYAATLLAPLATQTPGSSPSGATTASGKSSTSSRSGASPTGSTTSKASGTSSIASGTPSLIGTGTTAPGKETTTQSPTGTVPASPTVTPKAGAAGRLLSGNWPWGVAVLVITLGFGMRLVL</sequence>
<evidence type="ECO:0000313" key="3">
    <source>
        <dbReference type="EMBL" id="PMD40977.1"/>
    </source>
</evidence>
<proteinExistence type="predicted"/>